<keyword evidence="5" id="KW-0274">FAD</keyword>
<evidence type="ECO:0000259" key="7">
    <source>
        <dbReference type="PROSITE" id="PS51387"/>
    </source>
</evidence>
<dbReference type="GO" id="GO:0019853">
    <property type="term" value="P:L-ascorbic acid biosynthetic process"/>
    <property type="evidence" value="ECO:0007669"/>
    <property type="project" value="UniProtKB-UniPathway"/>
</dbReference>
<sequence length="438" mass="50085">MKSAVENKPQVWTNWSGSVRFTPREIAFPATEEDMVSLIRRARETGTSIRVIGSGHSFTPLVETDSILISLDRMQGVHPVDPEEQQVSVLGGTKLKALGASLLQQGWSPENLGDIDAQSIAGAVSTGTHGTGLRLGSLSEQTEALTLVTADGQIRECSAKQDPELYQAARLSIGSLGIITRVQLRVEPLYRLHFRSRRLPLDEVVNRLEEYKSNHRHFEFFWFPYTDSVQAKFMNKTDAPPTRKGWWSSFNKLVLENGVFWCLSEGARIVPRFSRAVSRISAWGVPQFEETGNSQSLFATPRHVRFNEMEYSIPAESLPAVIEEMKQTMEKNRFPVHFPIEIRFVKGDDIWLSPAFGRDSAYVAVHMYKGMPHQEYFQAMEQIFLRHDGRPHWGKMHHLGADQLCKLYPRWQDFRQIRRRLDPDGLFLNPYLRRIFGL</sequence>
<dbReference type="EMBL" id="FTOD01000001">
    <property type="protein sequence ID" value="SIS37638.1"/>
    <property type="molecule type" value="Genomic_DNA"/>
</dbReference>
<dbReference type="InterPro" id="IPR007173">
    <property type="entry name" value="ALO_C"/>
</dbReference>
<name>A0A1N7IKM9_9BACL</name>
<dbReference type="InterPro" id="IPR036318">
    <property type="entry name" value="FAD-bd_PCMH-like_sf"/>
</dbReference>
<evidence type="ECO:0000313" key="8">
    <source>
        <dbReference type="EMBL" id="SIS37638.1"/>
    </source>
</evidence>
<dbReference type="InterPro" id="IPR016171">
    <property type="entry name" value="Vanillyl_alc_oxidase_C-sub2"/>
</dbReference>
<dbReference type="InterPro" id="IPR016169">
    <property type="entry name" value="FAD-bd_PCMH_sub2"/>
</dbReference>
<evidence type="ECO:0000256" key="1">
    <source>
        <dbReference type="ARBA" id="ARBA00005147"/>
    </source>
</evidence>
<evidence type="ECO:0000256" key="4">
    <source>
        <dbReference type="ARBA" id="ARBA00022644"/>
    </source>
</evidence>
<accession>A0A1N7IKM9</accession>
<protein>
    <submittedName>
        <fullName evidence="8">FAD-linked oxidoreductase</fullName>
    </submittedName>
</protein>
<keyword evidence="9" id="KW-1185">Reference proteome</keyword>
<dbReference type="GO" id="GO:0003885">
    <property type="term" value="F:D-arabinono-1,4-lactone oxidase activity"/>
    <property type="evidence" value="ECO:0007669"/>
    <property type="project" value="InterPro"/>
</dbReference>
<dbReference type="AlphaFoldDB" id="A0A1N7IKM9"/>
<dbReference type="Pfam" id="PF04030">
    <property type="entry name" value="ALO"/>
    <property type="match status" value="1"/>
</dbReference>
<dbReference type="PANTHER" id="PTHR43762:SF1">
    <property type="entry name" value="D-ARABINONO-1,4-LACTONE OXIDASE"/>
    <property type="match status" value="1"/>
</dbReference>
<evidence type="ECO:0000313" key="9">
    <source>
        <dbReference type="Proteomes" id="UP000186795"/>
    </source>
</evidence>
<dbReference type="InterPro" id="IPR006094">
    <property type="entry name" value="Oxid_FAD_bind_N"/>
</dbReference>
<dbReference type="PIRSF" id="PIRSF000136">
    <property type="entry name" value="LGO_GLO"/>
    <property type="match status" value="1"/>
</dbReference>
<keyword evidence="3" id="KW-0285">Flavoprotein</keyword>
<dbReference type="Pfam" id="PF01565">
    <property type="entry name" value="FAD_binding_4"/>
    <property type="match status" value="1"/>
</dbReference>
<dbReference type="RefSeq" id="WP_009708314.1">
    <property type="nucleotide sequence ID" value="NZ_CP048103.1"/>
</dbReference>
<evidence type="ECO:0000256" key="3">
    <source>
        <dbReference type="ARBA" id="ARBA00022630"/>
    </source>
</evidence>
<dbReference type="PROSITE" id="PS00862">
    <property type="entry name" value="OX2_COVAL_FAD"/>
    <property type="match status" value="1"/>
</dbReference>
<dbReference type="Gene3D" id="3.30.465.10">
    <property type="match status" value="1"/>
</dbReference>
<dbReference type="PANTHER" id="PTHR43762">
    <property type="entry name" value="L-GULONOLACTONE OXIDASE"/>
    <property type="match status" value="1"/>
</dbReference>
<evidence type="ECO:0000256" key="5">
    <source>
        <dbReference type="ARBA" id="ARBA00022827"/>
    </source>
</evidence>
<gene>
    <name evidence="8" type="ORF">SAMN05421790_10133</name>
</gene>
<dbReference type="InterPro" id="IPR016166">
    <property type="entry name" value="FAD-bd_PCMH"/>
</dbReference>
<feature type="domain" description="FAD-binding PCMH-type" evidence="7">
    <location>
        <begin position="19"/>
        <end position="189"/>
    </location>
</feature>
<dbReference type="SUPFAM" id="SSF56176">
    <property type="entry name" value="FAD-binding/transporter-associated domain-like"/>
    <property type="match status" value="1"/>
</dbReference>
<dbReference type="InterPro" id="IPR006093">
    <property type="entry name" value="Oxy_OxRdtase_FAD_BS"/>
</dbReference>
<dbReference type="Proteomes" id="UP000186795">
    <property type="component" value="Unassembled WGS sequence"/>
</dbReference>
<dbReference type="GO" id="GO:0071949">
    <property type="term" value="F:FAD binding"/>
    <property type="evidence" value="ECO:0007669"/>
    <property type="project" value="InterPro"/>
</dbReference>
<dbReference type="InterPro" id="IPR010031">
    <property type="entry name" value="FAD_lactone_oxidase-like"/>
</dbReference>
<dbReference type="NCBIfam" id="TIGR01679">
    <property type="entry name" value="bact_FAD_ox"/>
    <property type="match status" value="1"/>
</dbReference>
<evidence type="ECO:0000256" key="6">
    <source>
        <dbReference type="ARBA" id="ARBA00023002"/>
    </source>
</evidence>
<dbReference type="Gene3D" id="3.30.70.2520">
    <property type="match status" value="1"/>
</dbReference>
<dbReference type="GO" id="GO:0016020">
    <property type="term" value="C:membrane"/>
    <property type="evidence" value="ECO:0007669"/>
    <property type="project" value="InterPro"/>
</dbReference>
<dbReference type="OrthoDB" id="9800184at2"/>
<dbReference type="Gene3D" id="3.30.43.10">
    <property type="entry name" value="Uridine Diphospho-n-acetylenolpyruvylglucosamine Reductase, domain 2"/>
    <property type="match status" value="1"/>
</dbReference>
<proteinExistence type="inferred from homology"/>
<dbReference type="SUPFAM" id="SSF55103">
    <property type="entry name" value="FAD-linked oxidases, C-terminal domain"/>
    <property type="match status" value="1"/>
</dbReference>
<evidence type="ECO:0000256" key="2">
    <source>
        <dbReference type="ARBA" id="ARBA00005466"/>
    </source>
</evidence>
<reference evidence="9" key="1">
    <citation type="submission" date="2017-01" db="EMBL/GenBank/DDBJ databases">
        <authorList>
            <person name="Varghese N."/>
            <person name="Submissions S."/>
        </authorList>
    </citation>
    <scope>NUCLEOTIDE SEQUENCE [LARGE SCALE GENOMIC DNA]</scope>
    <source>
        <strain evidence="9">DSM 45196</strain>
    </source>
</reference>
<dbReference type="Gene3D" id="1.10.45.10">
    <property type="entry name" value="Vanillyl-alcohol Oxidase, Chain A, domain 4"/>
    <property type="match status" value="1"/>
</dbReference>
<dbReference type="InterPro" id="IPR016164">
    <property type="entry name" value="FAD-linked_Oxase-like_C"/>
</dbReference>
<keyword evidence="6" id="KW-0560">Oxidoreductase</keyword>
<organism evidence="8 9">
    <name type="scientific">Kroppenstedtia eburnea</name>
    <dbReference type="NCBI Taxonomy" id="714067"/>
    <lineage>
        <taxon>Bacteria</taxon>
        <taxon>Bacillati</taxon>
        <taxon>Bacillota</taxon>
        <taxon>Bacilli</taxon>
        <taxon>Bacillales</taxon>
        <taxon>Thermoactinomycetaceae</taxon>
        <taxon>Kroppenstedtia</taxon>
    </lineage>
</organism>
<dbReference type="InterPro" id="IPR016167">
    <property type="entry name" value="FAD-bd_PCMH_sub1"/>
</dbReference>
<dbReference type="UniPathway" id="UPA00132"/>
<keyword evidence="4" id="KW-0060">Ascorbate biosynthesis</keyword>
<comment type="similarity">
    <text evidence="2">Belongs to the oxygen-dependent FAD-linked oxidoreductase family.</text>
</comment>
<comment type="pathway">
    <text evidence="1">Cofactor biosynthesis; L-ascorbate biosynthesis.</text>
</comment>
<dbReference type="PROSITE" id="PS51387">
    <property type="entry name" value="FAD_PCMH"/>
    <property type="match status" value="1"/>
</dbReference>